<dbReference type="PANTHER" id="PTHR11280">
    <property type="entry name" value="GLUCOSAMINE-6-PHOSPHATE ISOMERASE"/>
    <property type="match status" value="1"/>
</dbReference>
<evidence type="ECO:0000313" key="4">
    <source>
        <dbReference type="EMBL" id="NJB64181.1"/>
    </source>
</evidence>
<dbReference type="Gene3D" id="3.40.50.1360">
    <property type="match status" value="1"/>
</dbReference>
<comment type="caution">
    <text evidence="2">Lacks conserved residue(s) required for the propagation of feature annotation.</text>
</comment>
<keyword evidence="5" id="KW-1185">Reference proteome</keyword>
<evidence type="ECO:0000256" key="2">
    <source>
        <dbReference type="HAMAP-Rule" id="MF_01241"/>
    </source>
</evidence>
<dbReference type="EC" id="3.5.99.6" evidence="2"/>
<dbReference type="EMBL" id="JAATIZ010000001">
    <property type="protein sequence ID" value="NJB64181.1"/>
    <property type="molecule type" value="Genomic_DNA"/>
</dbReference>
<organism evidence="4 5">
    <name type="scientific">Paenalcaligenes hominis</name>
    <dbReference type="NCBI Taxonomy" id="643674"/>
    <lineage>
        <taxon>Bacteria</taxon>
        <taxon>Pseudomonadati</taxon>
        <taxon>Pseudomonadota</taxon>
        <taxon>Betaproteobacteria</taxon>
        <taxon>Burkholderiales</taxon>
        <taxon>Alcaligenaceae</taxon>
        <taxon>Paenalcaligenes</taxon>
    </lineage>
</organism>
<proteinExistence type="inferred from homology"/>
<accession>A0ABX0WLT3</accession>
<keyword evidence="1 2" id="KW-0378">Hydrolase</keyword>
<dbReference type="PANTHER" id="PTHR11280:SF5">
    <property type="entry name" value="GLUCOSAMINE-6-PHOSPHATE ISOMERASE"/>
    <property type="match status" value="1"/>
</dbReference>
<sequence>MMFYRFTCPQAIADYVTAEWVALIQRNPKAVLGLATGSTMEPVYKEFVRQVRHQQLALDQLSTFNLDEYIGLGAEHPQSYHYYMQQQLFDLVPFSPERVHLPDGLCDSLDQQCAHYHNLIQQLGGIDWQLLGIGTNGHIGFNEPGTSFDSQVHVVDLSPQTRLDNSRFFADKSQMPTRAITLGLGDIMLAKQILLLATGENKAQIMADLYHSAVDESLPASILKTHPNVRILVDEAAAQHLPAAAFNKGVAV</sequence>
<comment type="catalytic activity">
    <reaction evidence="2">
        <text>alpha-D-glucosamine 6-phosphate + H2O = beta-D-fructose 6-phosphate + NH4(+)</text>
        <dbReference type="Rhea" id="RHEA:12172"/>
        <dbReference type="ChEBI" id="CHEBI:15377"/>
        <dbReference type="ChEBI" id="CHEBI:28938"/>
        <dbReference type="ChEBI" id="CHEBI:57634"/>
        <dbReference type="ChEBI" id="CHEBI:75989"/>
        <dbReference type="EC" id="3.5.99.6"/>
    </reaction>
</comment>
<dbReference type="InterPro" id="IPR037171">
    <property type="entry name" value="NagB/RpiA_transferase-like"/>
</dbReference>
<gene>
    <name evidence="2" type="primary">nagB</name>
    <name evidence="4" type="ORF">GGR41_000402</name>
</gene>
<evidence type="ECO:0000313" key="5">
    <source>
        <dbReference type="Proteomes" id="UP000783934"/>
    </source>
</evidence>
<dbReference type="NCBIfam" id="TIGR00502">
    <property type="entry name" value="nagB"/>
    <property type="match status" value="1"/>
</dbReference>
<dbReference type="InterPro" id="IPR004547">
    <property type="entry name" value="Glucosamine6P_isomerase"/>
</dbReference>
<evidence type="ECO:0000259" key="3">
    <source>
        <dbReference type="Pfam" id="PF01182"/>
    </source>
</evidence>
<protein>
    <recommendedName>
        <fullName evidence="2">Glucosamine-6-phosphate deaminase</fullName>
        <ecNumber evidence="2">3.5.99.6</ecNumber>
    </recommendedName>
    <alternativeName>
        <fullName evidence="2">GlcN6P deaminase</fullName>
        <shortName evidence="2">GNPDA</shortName>
    </alternativeName>
    <alternativeName>
        <fullName evidence="2">Glucosamine-6-phosphate isomerase</fullName>
    </alternativeName>
</protein>
<dbReference type="CDD" id="cd01399">
    <property type="entry name" value="GlcN6P_deaminase"/>
    <property type="match status" value="1"/>
</dbReference>
<dbReference type="SUPFAM" id="SSF100950">
    <property type="entry name" value="NagB/RpiA/CoA transferase-like"/>
    <property type="match status" value="1"/>
</dbReference>
<dbReference type="PROSITE" id="PS01161">
    <property type="entry name" value="GLC_GALNAC_ISOMERASE"/>
    <property type="match status" value="1"/>
</dbReference>
<dbReference type="HAMAP" id="MF_01241">
    <property type="entry name" value="GlcN6P_deamin"/>
    <property type="match status" value="1"/>
</dbReference>
<dbReference type="Proteomes" id="UP000783934">
    <property type="component" value="Unassembled WGS sequence"/>
</dbReference>
<feature type="active site" description="For ring-opening step" evidence="2">
    <location>
        <position position="143"/>
    </location>
</feature>
<name>A0ABX0WLT3_9BURK</name>
<comment type="similarity">
    <text evidence="2">Belongs to the glucosamine/galactosamine-6-phosphate isomerase family. NagB subfamily.</text>
</comment>
<keyword evidence="2" id="KW-0119">Carbohydrate metabolism</keyword>
<feature type="active site" description="Proton acceptor; for ring-opening step" evidence="2">
    <location>
        <position position="138"/>
    </location>
</feature>
<dbReference type="Pfam" id="PF01182">
    <property type="entry name" value="Glucosamine_iso"/>
    <property type="match status" value="1"/>
</dbReference>
<reference evidence="4 5" key="1">
    <citation type="submission" date="2020-03" db="EMBL/GenBank/DDBJ databases">
        <title>Genomic Encyclopedia of Type Strains, Phase IV (KMG-IV): sequencing the most valuable type-strain genomes for metagenomic binning, comparative biology and taxonomic classification.</title>
        <authorList>
            <person name="Goeker M."/>
        </authorList>
    </citation>
    <scope>NUCLEOTIDE SEQUENCE [LARGE SCALE GENOMIC DNA]</scope>
    <source>
        <strain evidence="4 5">DSM 26613</strain>
    </source>
</reference>
<dbReference type="InterPro" id="IPR006148">
    <property type="entry name" value="Glc/Gal-6P_isomerase"/>
</dbReference>
<feature type="active site" description="For ring-opening step" evidence="2">
    <location>
        <position position="136"/>
    </location>
</feature>
<comment type="pathway">
    <text evidence="2">Amino-sugar metabolism; N-acetylneuraminate degradation; D-fructose 6-phosphate from N-acetylneuraminate: step 5/5.</text>
</comment>
<dbReference type="RefSeq" id="WP_229711256.1">
    <property type="nucleotide sequence ID" value="NZ_BMCQ01000009.1"/>
</dbReference>
<dbReference type="InterPro" id="IPR018321">
    <property type="entry name" value="Glucosamine6P_isomerase_CS"/>
</dbReference>
<comment type="function">
    <text evidence="2">Catalyzes the reversible isomerization-deamination of glucosamine 6-phosphate (GlcN6P) to form fructose 6-phosphate (Fru6P) and ammonium ion.</text>
</comment>
<evidence type="ECO:0000256" key="1">
    <source>
        <dbReference type="ARBA" id="ARBA00022801"/>
    </source>
</evidence>
<dbReference type="GO" id="GO:0004342">
    <property type="term" value="F:glucosamine-6-phosphate deaminase activity"/>
    <property type="evidence" value="ECO:0007669"/>
    <property type="project" value="UniProtKB-EC"/>
</dbReference>
<comment type="caution">
    <text evidence="4">The sequence shown here is derived from an EMBL/GenBank/DDBJ whole genome shotgun (WGS) entry which is preliminary data.</text>
</comment>
<feature type="domain" description="Glucosamine/galactosamine-6-phosphate isomerase" evidence="3">
    <location>
        <begin position="10"/>
        <end position="225"/>
    </location>
</feature>
<feature type="active site" description="Proton acceptor; for enolization step" evidence="2">
    <location>
        <position position="67"/>
    </location>
</feature>